<dbReference type="AlphaFoldDB" id="A0A9W7QEG3"/>
<sequence length="70" mass="7902">MKKIHQNGFFLILINNNLQNIYDQTSFIIKTSSCPKTMIGIEVPTFLSKKYPFSCLCTTTAKGEAQKLSL</sequence>
<dbReference type="Proteomes" id="UP000475765">
    <property type="component" value="Unassembled WGS sequence"/>
</dbReference>
<dbReference type="EMBL" id="WBPP01000022">
    <property type="protein sequence ID" value="KAB2393474.1"/>
    <property type="molecule type" value="Genomic_DNA"/>
</dbReference>
<gene>
    <name evidence="1" type="ORF">F8172_17035</name>
</gene>
<protein>
    <submittedName>
        <fullName evidence="1">Uncharacterized protein</fullName>
    </submittedName>
</protein>
<reference evidence="1 2" key="1">
    <citation type="submission" date="2019-10" db="EMBL/GenBank/DDBJ databases">
        <title>Bacillus from the desert of Cuatro Cinegas, Coahuila.</title>
        <authorList>
            <person name="Olmedo-Alvarez G."/>
            <person name="Saldana S."/>
            <person name="Barcelo D."/>
        </authorList>
    </citation>
    <scope>NUCLEOTIDE SEQUENCE [LARGE SCALE GENOMIC DNA]</scope>
    <source>
        <strain evidence="1 2">CH417_13T</strain>
    </source>
</reference>
<evidence type="ECO:0000313" key="1">
    <source>
        <dbReference type="EMBL" id="KAB2393474.1"/>
    </source>
</evidence>
<name>A0A9W7QEG3_BACCE</name>
<accession>A0A9W7QEG3</accession>
<proteinExistence type="predicted"/>
<evidence type="ECO:0000313" key="2">
    <source>
        <dbReference type="Proteomes" id="UP000475765"/>
    </source>
</evidence>
<comment type="caution">
    <text evidence="1">The sequence shown here is derived from an EMBL/GenBank/DDBJ whole genome shotgun (WGS) entry which is preliminary data.</text>
</comment>
<organism evidence="1 2">
    <name type="scientific">Bacillus cereus</name>
    <dbReference type="NCBI Taxonomy" id="1396"/>
    <lineage>
        <taxon>Bacteria</taxon>
        <taxon>Bacillati</taxon>
        <taxon>Bacillota</taxon>
        <taxon>Bacilli</taxon>
        <taxon>Bacillales</taxon>
        <taxon>Bacillaceae</taxon>
        <taxon>Bacillus</taxon>
        <taxon>Bacillus cereus group</taxon>
    </lineage>
</organism>